<dbReference type="InterPro" id="IPR012657">
    <property type="entry name" value="23S_rRNA-intervening_sequence"/>
</dbReference>
<evidence type="ECO:0000313" key="2">
    <source>
        <dbReference type="Proteomes" id="UP001589774"/>
    </source>
</evidence>
<dbReference type="EMBL" id="JBHLWO010000001">
    <property type="protein sequence ID" value="MFC0317157.1"/>
    <property type="molecule type" value="Genomic_DNA"/>
</dbReference>
<organism evidence="1 2">
    <name type="scientific">Olivibacter oleidegradans</name>
    <dbReference type="NCBI Taxonomy" id="760123"/>
    <lineage>
        <taxon>Bacteria</taxon>
        <taxon>Pseudomonadati</taxon>
        <taxon>Bacteroidota</taxon>
        <taxon>Sphingobacteriia</taxon>
        <taxon>Sphingobacteriales</taxon>
        <taxon>Sphingobacteriaceae</taxon>
        <taxon>Olivibacter</taxon>
    </lineage>
</organism>
<dbReference type="Pfam" id="PF05635">
    <property type="entry name" value="23S_rRNA_IVP"/>
    <property type="match status" value="1"/>
</dbReference>
<name>A0ABV6HE39_9SPHI</name>
<dbReference type="InterPro" id="IPR036583">
    <property type="entry name" value="23S_rRNA_IVS_sf"/>
</dbReference>
<proteinExistence type="predicted"/>
<dbReference type="RefSeq" id="WP_130854802.1">
    <property type="nucleotide sequence ID" value="NZ_JBHLWO010000001.1"/>
</dbReference>
<dbReference type="Gene3D" id="1.20.1440.60">
    <property type="entry name" value="23S rRNA-intervening sequence"/>
    <property type="match status" value="1"/>
</dbReference>
<gene>
    <name evidence="1" type="ORF">ACFFI0_02505</name>
</gene>
<protein>
    <submittedName>
        <fullName evidence="1">Four helix bundle protein</fullName>
    </submittedName>
</protein>
<dbReference type="Proteomes" id="UP001589774">
    <property type="component" value="Unassembled WGS sequence"/>
</dbReference>
<comment type="caution">
    <text evidence="1">The sequence shown here is derived from an EMBL/GenBank/DDBJ whole genome shotgun (WGS) entry which is preliminary data.</text>
</comment>
<dbReference type="SUPFAM" id="SSF158446">
    <property type="entry name" value="IVS-encoded protein-like"/>
    <property type="match status" value="1"/>
</dbReference>
<dbReference type="NCBIfam" id="TIGR02436">
    <property type="entry name" value="four helix bundle protein"/>
    <property type="match status" value="1"/>
</dbReference>
<sequence>MNEINSHKDLLVYQKSLDFVQNIYQLTAKFPEEEKFGLTSQMRRAAISIPSNIAEGAARQFVKEYIQFLYVSLGSIVEIETQLEIAKRLNFCIENSRLQEEIIHIKRMLIKLIQILKTK</sequence>
<dbReference type="CDD" id="cd16377">
    <property type="entry name" value="23S_rRNA_IVP_like"/>
    <property type="match status" value="1"/>
</dbReference>
<reference evidence="1 2" key="1">
    <citation type="submission" date="2024-09" db="EMBL/GenBank/DDBJ databases">
        <authorList>
            <person name="Sun Q."/>
            <person name="Mori K."/>
        </authorList>
    </citation>
    <scope>NUCLEOTIDE SEQUENCE [LARGE SCALE GENOMIC DNA]</scope>
    <source>
        <strain evidence="1 2">CCM 7765</strain>
    </source>
</reference>
<dbReference type="PANTHER" id="PTHR38471:SF2">
    <property type="entry name" value="FOUR HELIX BUNDLE PROTEIN"/>
    <property type="match status" value="1"/>
</dbReference>
<keyword evidence="2" id="KW-1185">Reference proteome</keyword>
<accession>A0ABV6HE39</accession>
<dbReference type="PANTHER" id="PTHR38471">
    <property type="entry name" value="FOUR HELIX BUNDLE PROTEIN"/>
    <property type="match status" value="1"/>
</dbReference>
<evidence type="ECO:0000313" key="1">
    <source>
        <dbReference type="EMBL" id="MFC0317157.1"/>
    </source>
</evidence>